<keyword evidence="4" id="KW-0822">Tryptophan biosynthesis</keyword>
<dbReference type="Pfam" id="PF00697">
    <property type="entry name" value="PRAI"/>
    <property type="match status" value="1"/>
</dbReference>
<comment type="pathway">
    <text evidence="1">Amino-acid biosynthesis; L-tryptophan biosynthesis; L-tryptophan from chorismate: step 3/5.</text>
</comment>
<sequence length="217" mass="24476">MFRSVGFLCERKSFQTMALKTFVKISNISNLSDARYCAGMMVDVLGFNIDPTSDSQVSEEDFKEITEWVAGVKFAGEFHGADLNQIKESVKKYPVDYVEIHSLDLVEQVHLLGKPIIFRLSIEDENELSKLKSNLSYLDELVKMVVVQSSNSTLTDQIDSQIGYYNGNLKLLKGYGIAEDKNMGNYPGLALEATEEDRPGYKDYGQIMDVLELIEED</sequence>
<dbReference type="GO" id="GO:0004640">
    <property type="term" value="F:phosphoribosylanthranilate isomerase activity"/>
    <property type="evidence" value="ECO:0007669"/>
    <property type="project" value="UniProtKB-EC"/>
</dbReference>
<organism evidence="8 9">
    <name type="scientific">Ekhidna lutea</name>
    <dbReference type="NCBI Taxonomy" id="447679"/>
    <lineage>
        <taxon>Bacteria</taxon>
        <taxon>Pseudomonadati</taxon>
        <taxon>Bacteroidota</taxon>
        <taxon>Cytophagia</taxon>
        <taxon>Cytophagales</taxon>
        <taxon>Reichenbachiellaceae</taxon>
        <taxon>Ekhidna</taxon>
    </lineage>
</organism>
<dbReference type="UniPathway" id="UPA00035">
    <property type="reaction ID" value="UER00042"/>
</dbReference>
<evidence type="ECO:0000256" key="6">
    <source>
        <dbReference type="ARBA" id="ARBA00023235"/>
    </source>
</evidence>
<keyword evidence="6 8" id="KW-0413">Isomerase</keyword>
<evidence type="ECO:0000256" key="4">
    <source>
        <dbReference type="ARBA" id="ARBA00022822"/>
    </source>
</evidence>
<keyword evidence="5" id="KW-0057">Aromatic amino acid biosynthesis</keyword>
<accession>A0A239GU81</accession>
<dbReference type="Gene3D" id="3.20.20.70">
    <property type="entry name" value="Aldolase class I"/>
    <property type="match status" value="1"/>
</dbReference>
<proteinExistence type="predicted"/>
<dbReference type="Proteomes" id="UP000198393">
    <property type="component" value="Unassembled WGS sequence"/>
</dbReference>
<evidence type="ECO:0000259" key="7">
    <source>
        <dbReference type="Pfam" id="PF00697"/>
    </source>
</evidence>
<dbReference type="EC" id="5.3.1.24" evidence="2"/>
<dbReference type="GO" id="GO:0000162">
    <property type="term" value="P:L-tryptophan biosynthetic process"/>
    <property type="evidence" value="ECO:0007669"/>
    <property type="project" value="UniProtKB-UniPathway"/>
</dbReference>
<evidence type="ECO:0000256" key="1">
    <source>
        <dbReference type="ARBA" id="ARBA00004664"/>
    </source>
</evidence>
<dbReference type="InterPro" id="IPR013785">
    <property type="entry name" value="Aldolase_TIM"/>
</dbReference>
<reference evidence="8 9" key="1">
    <citation type="submission" date="2017-06" db="EMBL/GenBank/DDBJ databases">
        <authorList>
            <person name="Kim H.J."/>
            <person name="Triplett B.A."/>
        </authorList>
    </citation>
    <scope>NUCLEOTIDE SEQUENCE [LARGE SCALE GENOMIC DNA]</scope>
    <source>
        <strain evidence="8 9">DSM 19307</strain>
    </source>
</reference>
<feature type="domain" description="N-(5'phosphoribosyl) anthranilate isomerase (PRAI)" evidence="7">
    <location>
        <begin position="24"/>
        <end position="129"/>
    </location>
</feature>
<dbReference type="AlphaFoldDB" id="A0A239GU81"/>
<keyword evidence="9" id="KW-1185">Reference proteome</keyword>
<evidence type="ECO:0000256" key="2">
    <source>
        <dbReference type="ARBA" id="ARBA00012572"/>
    </source>
</evidence>
<dbReference type="InterPro" id="IPR001240">
    <property type="entry name" value="PRAI_dom"/>
</dbReference>
<dbReference type="SUPFAM" id="SSF51366">
    <property type="entry name" value="Ribulose-phoshate binding barrel"/>
    <property type="match status" value="1"/>
</dbReference>
<evidence type="ECO:0000313" key="8">
    <source>
        <dbReference type="EMBL" id="SNS72786.1"/>
    </source>
</evidence>
<dbReference type="OrthoDB" id="941905at2"/>
<gene>
    <name evidence="8" type="ORF">SAMN05421640_1012</name>
</gene>
<dbReference type="EMBL" id="FZPD01000002">
    <property type="protein sequence ID" value="SNS72786.1"/>
    <property type="molecule type" value="Genomic_DNA"/>
</dbReference>
<evidence type="ECO:0000313" key="9">
    <source>
        <dbReference type="Proteomes" id="UP000198393"/>
    </source>
</evidence>
<keyword evidence="3" id="KW-0028">Amino-acid biosynthesis</keyword>
<evidence type="ECO:0000256" key="5">
    <source>
        <dbReference type="ARBA" id="ARBA00023141"/>
    </source>
</evidence>
<evidence type="ECO:0000256" key="3">
    <source>
        <dbReference type="ARBA" id="ARBA00022605"/>
    </source>
</evidence>
<name>A0A239GU81_EKHLU</name>
<protein>
    <recommendedName>
        <fullName evidence="2">phosphoribosylanthranilate isomerase</fullName>
        <ecNumber evidence="2">5.3.1.24</ecNumber>
    </recommendedName>
</protein>
<dbReference type="InterPro" id="IPR011060">
    <property type="entry name" value="RibuloseP-bd_barrel"/>
</dbReference>